<dbReference type="STRING" id="1123384.AJ81_06895"/>
<gene>
    <name evidence="1" type="ORF">AJ81_06895</name>
</gene>
<dbReference type="EMBL" id="CP007141">
    <property type="protein sequence ID" value="AJC73962.1"/>
    <property type="molecule type" value="Genomic_DNA"/>
</dbReference>
<keyword evidence="2" id="KW-1185">Reference proteome</keyword>
<dbReference type="Proteomes" id="UP000077469">
    <property type="component" value="Chromosome"/>
</dbReference>
<dbReference type="PATRIC" id="fig|1123384.7.peg.1386"/>
<keyword evidence="1" id="KW-0969">Cilium</keyword>
<sequence>MIWLTRLKGQRFVLNAEMIETVEALPDTTITLFNGKKYIVQESVEEVIRRVIEYKRQAYPVLDLIKYIPREGEG</sequence>
<keyword evidence="1" id="KW-0282">Flagellum</keyword>
<dbReference type="OrthoDB" id="9799862at2"/>
<dbReference type="KEGG" id="phy:AJ81_06895"/>
<dbReference type="RefSeq" id="WP_031504457.1">
    <property type="nucleotide sequence ID" value="NC_022795.1"/>
</dbReference>
<dbReference type="Pfam" id="PF06289">
    <property type="entry name" value="FlbD"/>
    <property type="match status" value="1"/>
</dbReference>
<dbReference type="PaxDb" id="1123384-AJ81_06895"/>
<reference evidence="1 2" key="1">
    <citation type="submission" date="2014-01" db="EMBL/GenBank/DDBJ databases">
        <title>Genome sequencing of Thermotog hypogea.</title>
        <authorList>
            <person name="Zhang X."/>
            <person name="Alvare G."/>
            <person name="Fristensky B."/>
            <person name="Chen L."/>
            <person name="Suen T."/>
            <person name="Chen Q."/>
            <person name="Ma K."/>
        </authorList>
    </citation>
    <scope>NUCLEOTIDE SEQUENCE [LARGE SCALE GENOMIC DNA]</scope>
    <source>
        <strain evidence="1 2">DSM 11164</strain>
    </source>
</reference>
<organism evidence="1 2">
    <name type="scientific">Pseudothermotoga hypogea DSM 11164 = NBRC 106472</name>
    <dbReference type="NCBI Taxonomy" id="1123384"/>
    <lineage>
        <taxon>Bacteria</taxon>
        <taxon>Thermotogati</taxon>
        <taxon>Thermotogota</taxon>
        <taxon>Thermotogae</taxon>
        <taxon>Thermotogales</taxon>
        <taxon>Thermotogaceae</taxon>
        <taxon>Pseudothermotoga</taxon>
    </lineage>
</organism>
<name>A0A0X1KRQ9_9THEM</name>
<dbReference type="PANTHER" id="PTHR39185:SF1">
    <property type="entry name" value="SWARMING MOTILITY PROTEIN SWRD"/>
    <property type="match status" value="1"/>
</dbReference>
<protein>
    <submittedName>
        <fullName evidence="1">Endoflagellar protein</fullName>
    </submittedName>
</protein>
<accession>A0A0X1KRQ9</accession>
<evidence type="ECO:0000313" key="2">
    <source>
        <dbReference type="Proteomes" id="UP000077469"/>
    </source>
</evidence>
<proteinExistence type="predicted"/>
<dbReference type="PANTHER" id="PTHR39185">
    <property type="entry name" value="SWARMING MOTILITY PROTEIN SWRD"/>
    <property type="match status" value="1"/>
</dbReference>
<evidence type="ECO:0000313" key="1">
    <source>
        <dbReference type="EMBL" id="AJC73962.1"/>
    </source>
</evidence>
<dbReference type="InterPro" id="IPR009384">
    <property type="entry name" value="SwrD-like"/>
</dbReference>
<keyword evidence="1" id="KW-0966">Cell projection</keyword>
<dbReference type="AlphaFoldDB" id="A0A0X1KRQ9"/>